<organism evidence="8 9">
    <name type="scientific">Dissophora globulifera</name>
    <dbReference type="NCBI Taxonomy" id="979702"/>
    <lineage>
        <taxon>Eukaryota</taxon>
        <taxon>Fungi</taxon>
        <taxon>Fungi incertae sedis</taxon>
        <taxon>Mucoromycota</taxon>
        <taxon>Mortierellomycotina</taxon>
        <taxon>Mortierellomycetes</taxon>
        <taxon>Mortierellales</taxon>
        <taxon>Mortierellaceae</taxon>
        <taxon>Dissophora</taxon>
    </lineage>
</organism>
<evidence type="ECO:0000313" key="9">
    <source>
        <dbReference type="Proteomes" id="UP000738325"/>
    </source>
</evidence>
<dbReference type="Proteomes" id="UP000738325">
    <property type="component" value="Unassembled WGS sequence"/>
</dbReference>
<dbReference type="InterPro" id="IPR051572">
    <property type="entry name" value="VTC_Complex_Subunit"/>
</dbReference>
<proteinExistence type="predicted"/>
<accession>A0A9P6RIC5</accession>
<keyword evidence="9" id="KW-1185">Reference proteome</keyword>
<dbReference type="AlphaFoldDB" id="A0A9P6RIC5"/>
<feature type="transmembrane region" description="Helical" evidence="6">
    <location>
        <begin position="301"/>
        <end position="321"/>
    </location>
</feature>
<protein>
    <submittedName>
        <fullName evidence="8">Vacuolar transporter chaperone</fullName>
    </submittedName>
</protein>
<evidence type="ECO:0000313" key="8">
    <source>
        <dbReference type="EMBL" id="KAG0320318.1"/>
    </source>
</evidence>
<dbReference type="PANTHER" id="PTHR46140">
    <property type="entry name" value="VACUOLAR TRANSPORTER CHAPERONE 1-RELATED"/>
    <property type="match status" value="1"/>
</dbReference>
<dbReference type="PANTHER" id="PTHR46140:SF1">
    <property type="entry name" value="VACUOLAR TRANSPORTER CHAPERONE COMPLEX SUBUNIT 4-RELATED"/>
    <property type="match status" value="1"/>
</dbReference>
<comment type="caution">
    <text evidence="8">The sequence shown here is derived from an EMBL/GenBank/DDBJ whole genome shotgun (WGS) entry which is preliminary data.</text>
</comment>
<feature type="region of interest" description="Disordered" evidence="5">
    <location>
        <begin position="389"/>
        <end position="483"/>
    </location>
</feature>
<feature type="region of interest" description="Disordered" evidence="5">
    <location>
        <begin position="162"/>
        <end position="198"/>
    </location>
</feature>
<feature type="region of interest" description="Disordered" evidence="5">
    <location>
        <begin position="93"/>
        <end position="144"/>
    </location>
</feature>
<keyword evidence="4 6" id="KW-0472">Membrane</keyword>
<feature type="compositionally biased region" description="Polar residues" evidence="5">
    <location>
        <begin position="183"/>
        <end position="194"/>
    </location>
</feature>
<reference evidence="8" key="1">
    <citation type="journal article" date="2020" name="Fungal Divers.">
        <title>Resolving the Mortierellaceae phylogeny through synthesis of multi-gene phylogenetics and phylogenomics.</title>
        <authorList>
            <person name="Vandepol N."/>
            <person name="Liber J."/>
            <person name="Desiro A."/>
            <person name="Na H."/>
            <person name="Kennedy M."/>
            <person name="Barry K."/>
            <person name="Grigoriev I.V."/>
            <person name="Miller A.N."/>
            <person name="O'Donnell K."/>
            <person name="Stajich J.E."/>
            <person name="Bonito G."/>
        </authorList>
    </citation>
    <scope>NUCLEOTIDE SEQUENCE</scope>
    <source>
        <strain evidence="8">REB-010B</strain>
    </source>
</reference>
<evidence type="ECO:0000256" key="2">
    <source>
        <dbReference type="ARBA" id="ARBA00022692"/>
    </source>
</evidence>
<feature type="compositionally biased region" description="Low complexity" evidence="5">
    <location>
        <begin position="431"/>
        <end position="459"/>
    </location>
</feature>
<feature type="region of interest" description="Disordered" evidence="5">
    <location>
        <begin position="1"/>
        <end position="27"/>
    </location>
</feature>
<evidence type="ECO:0000256" key="3">
    <source>
        <dbReference type="ARBA" id="ARBA00022989"/>
    </source>
</evidence>
<feature type="compositionally biased region" description="Pro residues" evidence="5">
    <location>
        <begin position="392"/>
        <end position="410"/>
    </location>
</feature>
<feature type="compositionally biased region" description="Polar residues" evidence="5">
    <location>
        <begin position="163"/>
        <end position="174"/>
    </location>
</feature>
<comment type="subcellular location">
    <subcellularLocation>
        <location evidence="1">Endomembrane system</location>
        <topology evidence="1">Multi-pass membrane protein</topology>
    </subcellularLocation>
</comment>
<feature type="domain" description="DUF202" evidence="7">
    <location>
        <begin position="251"/>
        <end position="325"/>
    </location>
</feature>
<evidence type="ECO:0000256" key="5">
    <source>
        <dbReference type="SAM" id="MobiDB-lite"/>
    </source>
</evidence>
<feature type="compositionally biased region" description="Polar residues" evidence="5">
    <location>
        <begin position="471"/>
        <end position="483"/>
    </location>
</feature>
<dbReference type="OrthoDB" id="2433332at2759"/>
<sequence length="483" mass="52330">MASQIQKSERVESDAESRDGALHEADVQHLQVAQYPSPQEVPTSYNQHTASNRAAETIIHFPDHTPVLPLFQFTPPQPQPSPSHVYVERLTTNSGYPSAVGDSVQDEAVGTQSQSPPKREETRPDPSANPEQNQGTNRRCSKSSSLTLLNNVFASASYRRKNLNNPADSSQDSRLSVPIDASRTPTLKGTSVSPPGNEYRLSIHDGSKKSALYNLSPVSPTAGASPVGKQYIDPRLQRKQRKAETKTAIVLFSNERTFVHWLKFGMLLGSLAMTLLNFSSEDVRRGIDQSLADRAGRIGKFVGMGLLVICLICLAYAAFIFHWRHMGVVQRKQDGRYFDRVGPTVLTIALLATYSINVLLTIQVTSSMDANYQPSVFYNNMPPAANTTVSAVPPPPIPSPPVIDTPPLPPGSTILVNDNPEENGEGSVWHTSPSPSTPAPATDASTQSSNKDSSSIGSDDSSDPQELSAAEKSTSNESDQGER</sequence>
<dbReference type="EMBL" id="JAAAIP010000289">
    <property type="protein sequence ID" value="KAG0320318.1"/>
    <property type="molecule type" value="Genomic_DNA"/>
</dbReference>
<feature type="transmembrane region" description="Helical" evidence="6">
    <location>
        <begin position="261"/>
        <end position="280"/>
    </location>
</feature>
<evidence type="ECO:0000256" key="6">
    <source>
        <dbReference type="SAM" id="Phobius"/>
    </source>
</evidence>
<evidence type="ECO:0000256" key="1">
    <source>
        <dbReference type="ARBA" id="ARBA00004127"/>
    </source>
</evidence>
<feature type="transmembrane region" description="Helical" evidence="6">
    <location>
        <begin position="341"/>
        <end position="362"/>
    </location>
</feature>
<gene>
    <name evidence="8" type="primary">VTC1_2</name>
    <name evidence="8" type="ORF">BGZ99_004595</name>
</gene>
<dbReference type="InterPro" id="IPR003807">
    <property type="entry name" value="DUF202"/>
</dbReference>
<keyword evidence="3 6" id="KW-1133">Transmembrane helix</keyword>
<evidence type="ECO:0000256" key="4">
    <source>
        <dbReference type="ARBA" id="ARBA00023136"/>
    </source>
</evidence>
<dbReference type="Pfam" id="PF02656">
    <property type="entry name" value="DUF202"/>
    <property type="match status" value="1"/>
</dbReference>
<feature type="compositionally biased region" description="Basic and acidic residues" evidence="5">
    <location>
        <begin position="7"/>
        <end position="27"/>
    </location>
</feature>
<evidence type="ECO:0000259" key="7">
    <source>
        <dbReference type="Pfam" id="PF02656"/>
    </source>
</evidence>
<name>A0A9P6RIC5_9FUNG</name>
<keyword evidence="2 6" id="KW-0812">Transmembrane</keyword>
<dbReference type="GO" id="GO:0012505">
    <property type="term" value="C:endomembrane system"/>
    <property type="evidence" value="ECO:0007669"/>
    <property type="project" value="UniProtKB-SubCell"/>
</dbReference>
<feature type="compositionally biased region" description="Polar residues" evidence="5">
    <location>
        <begin position="129"/>
        <end position="144"/>
    </location>
</feature>